<keyword evidence="1" id="KW-1133">Transmembrane helix</keyword>
<accession>A0ABZ1NDI0</accession>
<dbReference type="NCBIfam" id="TIGR02246">
    <property type="entry name" value="SgcJ/EcaC family oxidoreductase"/>
    <property type="match status" value="1"/>
</dbReference>
<keyword evidence="1" id="KW-0472">Membrane</keyword>
<organism evidence="3 4">
    <name type="scientific">Nocardia salmonicida</name>
    <dbReference type="NCBI Taxonomy" id="53431"/>
    <lineage>
        <taxon>Bacteria</taxon>
        <taxon>Bacillati</taxon>
        <taxon>Actinomycetota</taxon>
        <taxon>Actinomycetes</taxon>
        <taxon>Mycobacteriales</taxon>
        <taxon>Nocardiaceae</taxon>
        <taxon>Nocardia</taxon>
    </lineage>
</organism>
<dbReference type="InterPro" id="IPR011944">
    <property type="entry name" value="Steroid_delta5-4_isomerase"/>
</dbReference>
<evidence type="ECO:0000313" key="3">
    <source>
        <dbReference type="EMBL" id="WTY38055.1"/>
    </source>
</evidence>
<dbReference type="RefSeq" id="WP_328659645.1">
    <property type="nucleotide sequence ID" value="NZ_CP108014.1"/>
</dbReference>
<feature type="transmembrane region" description="Helical" evidence="1">
    <location>
        <begin position="21"/>
        <end position="44"/>
    </location>
</feature>
<dbReference type="InterPro" id="IPR032710">
    <property type="entry name" value="NTF2-like_dom_sf"/>
</dbReference>
<name>A0ABZ1NDI0_9NOCA</name>
<dbReference type="Pfam" id="PF14534">
    <property type="entry name" value="DUF4440"/>
    <property type="match status" value="1"/>
</dbReference>
<protein>
    <submittedName>
        <fullName evidence="3">SgcJ/EcaC family oxidoreductase</fullName>
    </submittedName>
</protein>
<sequence>MNATIADAESTATPARNRRRTIVRALGATALALGVTAGGGYVWLSQTSDVRDTGVAECTGVEPDGGTPADLQGVCATLSEMTAAWGRNDADAYGATFTENATYTTFVGTHYAGRQDLTEGHRALFNGFLKGTELADSYLDVRFYGGDVAIVTSRGDRYDDERPAELSKTQTYTMVHEPDGKWRIASFHNTQRQRVMERISYLFDPATKPAAER</sequence>
<evidence type="ECO:0000256" key="1">
    <source>
        <dbReference type="SAM" id="Phobius"/>
    </source>
</evidence>
<dbReference type="InterPro" id="IPR027843">
    <property type="entry name" value="DUF4440"/>
</dbReference>
<evidence type="ECO:0000259" key="2">
    <source>
        <dbReference type="Pfam" id="PF14534"/>
    </source>
</evidence>
<dbReference type="Gene3D" id="3.10.450.50">
    <property type="match status" value="1"/>
</dbReference>
<dbReference type="GeneID" id="91381223"/>
<feature type="domain" description="DUF4440" evidence="2">
    <location>
        <begin position="76"/>
        <end position="184"/>
    </location>
</feature>
<dbReference type="EMBL" id="CP109527">
    <property type="protein sequence ID" value="WTY38055.1"/>
    <property type="molecule type" value="Genomic_DNA"/>
</dbReference>
<dbReference type="Proteomes" id="UP001621418">
    <property type="component" value="Chromosome"/>
</dbReference>
<gene>
    <name evidence="3" type="ORF">OG308_09540</name>
</gene>
<reference evidence="3 4" key="1">
    <citation type="submission" date="2022-10" db="EMBL/GenBank/DDBJ databases">
        <title>The complete genomes of actinobacterial strains from the NBC collection.</title>
        <authorList>
            <person name="Joergensen T.S."/>
            <person name="Alvarez Arevalo M."/>
            <person name="Sterndorff E.B."/>
            <person name="Faurdal D."/>
            <person name="Vuksanovic O."/>
            <person name="Mourched A.-S."/>
            <person name="Charusanti P."/>
            <person name="Shaw S."/>
            <person name="Blin K."/>
            <person name="Weber T."/>
        </authorList>
    </citation>
    <scope>NUCLEOTIDE SEQUENCE [LARGE SCALE GENOMIC DNA]</scope>
    <source>
        <strain evidence="3 4">NBC_01413</strain>
    </source>
</reference>
<proteinExistence type="predicted"/>
<keyword evidence="1" id="KW-0812">Transmembrane</keyword>
<keyword evidence="4" id="KW-1185">Reference proteome</keyword>
<evidence type="ECO:0000313" key="4">
    <source>
        <dbReference type="Proteomes" id="UP001621418"/>
    </source>
</evidence>
<dbReference type="SUPFAM" id="SSF54427">
    <property type="entry name" value="NTF2-like"/>
    <property type="match status" value="1"/>
</dbReference>